<dbReference type="InterPro" id="IPR002477">
    <property type="entry name" value="Peptidoglycan-bd-like"/>
</dbReference>
<dbReference type="Pfam" id="PF01471">
    <property type="entry name" value="PG_binding_1"/>
    <property type="match status" value="1"/>
</dbReference>
<dbReference type="InterPro" id="IPR010982">
    <property type="entry name" value="Lambda_DNA-bd_dom_sf"/>
</dbReference>
<dbReference type="OrthoDB" id="7180791at2"/>
<feature type="transmembrane region" description="Helical" evidence="1">
    <location>
        <begin position="118"/>
        <end position="139"/>
    </location>
</feature>
<protein>
    <submittedName>
        <fullName evidence="3">Putative peptidoglycan binding protein</fullName>
    </submittedName>
</protein>
<evidence type="ECO:0000259" key="2">
    <source>
        <dbReference type="SMART" id="SM00530"/>
    </source>
</evidence>
<dbReference type="CDD" id="cd00093">
    <property type="entry name" value="HTH_XRE"/>
    <property type="match status" value="1"/>
</dbReference>
<dbReference type="InterPro" id="IPR036365">
    <property type="entry name" value="PGBD-like_sf"/>
</dbReference>
<name>A0A543J828_9PSEU</name>
<dbReference type="InterPro" id="IPR023346">
    <property type="entry name" value="Lysozyme-like_dom_sf"/>
</dbReference>
<keyword evidence="1" id="KW-1133">Transmembrane helix</keyword>
<proteinExistence type="predicted"/>
<dbReference type="SUPFAM" id="SSF53955">
    <property type="entry name" value="Lysozyme-like"/>
    <property type="match status" value="1"/>
</dbReference>
<dbReference type="Proteomes" id="UP000316628">
    <property type="component" value="Unassembled WGS sequence"/>
</dbReference>
<dbReference type="EMBL" id="VFPP01000001">
    <property type="protein sequence ID" value="TQM78989.1"/>
    <property type="molecule type" value="Genomic_DNA"/>
</dbReference>
<feature type="domain" description="HTH cro/C1-type" evidence="2">
    <location>
        <begin position="12"/>
        <end position="68"/>
    </location>
</feature>
<dbReference type="Gene3D" id="1.10.101.10">
    <property type="entry name" value="PGBD-like superfamily/PGBD"/>
    <property type="match status" value="1"/>
</dbReference>
<keyword evidence="1" id="KW-0812">Transmembrane</keyword>
<organism evidence="3 4">
    <name type="scientific">Saccharothrix saharensis</name>
    <dbReference type="NCBI Taxonomy" id="571190"/>
    <lineage>
        <taxon>Bacteria</taxon>
        <taxon>Bacillati</taxon>
        <taxon>Actinomycetota</taxon>
        <taxon>Actinomycetes</taxon>
        <taxon>Pseudonocardiales</taxon>
        <taxon>Pseudonocardiaceae</taxon>
        <taxon>Saccharothrix</taxon>
    </lineage>
</organism>
<dbReference type="SUPFAM" id="SSF47090">
    <property type="entry name" value="PGBD-like"/>
    <property type="match status" value="1"/>
</dbReference>
<keyword evidence="1" id="KW-0472">Membrane</keyword>
<dbReference type="InterPro" id="IPR036366">
    <property type="entry name" value="PGBDSf"/>
</dbReference>
<gene>
    <name evidence="3" type="ORF">FHX81_1281</name>
</gene>
<evidence type="ECO:0000313" key="3">
    <source>
        <dbReference type="EMBL" id="TQM78989.1"/>
    </source>
</evidence>
<sequence length="333" mass="36352">MGGEPGTDLSERLRGLKERSGRSYQDLARRVGVSGSALHRYCTGESLPADFGVVERFARACRATREEVAQLRRLWLVLELRRSEAKAPSTSSVAPVSASASATDGPEPVEPVVRRRVVWWKAAAVVAVALVVGLVAVLVDSRRQVAPATVPLLLSDRCPDVLRIGQSGECVHELQTLLREIGGVLAIDDNFGPRTRMRTIGFQVLSGLPATGEADEATKSALYAKKAELRSWPAERVEERIREVFPEEPDRAVAVARCASGVDPLWVLANVDGTDNWGVFQLSDRLLRQYSATPRDALDPERNIALARRTWERTRDFSAWPHCGAVAPESGAG</sequence>
<dbReference type="SUPFAM" id="SSF47413">
    <property type="entry name" value="lambda repressor-like DNA-binding domains"/>
    <property type="match status" value="1"/>
</dbReference>
<dbReference type="RefSeq" id="WP_141975962.1">
    <property type="nucleotide sequence ID" value="NZ_VFPP01000001.1"/>
</dbReference>
<evidence type="ECO:0000256" key="1">
    <source>
        <dbReference type="SAM" id="Phobius"/>
    </source>
</evidence>
<dbReference type="SMART" id="SM00530">
    <property type="entry name" value="HTH_XRE"/>
    <property type="match status" value="1"/>
</dbReference>
<dbReference type="Pfam" id="PF13560">
    <property type="entry name" value="HTH_31"/>
    <property type="match status" value="1"/>
</dbReference>
<reference evidence="3 4" key="1">
    <citation type="submission" date="2019-06" db="EMBL/GenBank/DDBJ databases">
        <title>Sequencing the genomes of 1000 actinobacteria strains.</title>
        <authorList>
            <person name="Klenk H.-P."/>
        </authorList>
    </citation>
    <scope>NUCLEOTIDE SEQUENCE [LARGE SCALE GENOMIC DNA]</scope>
    <source>
        <strain evidence="3 4">DSM 45456</strain>
    </source>
</reference>
<evidence type="ECO:0000313" key="4">
    <source>
        <dbReference type="Proteomes" id="UP000316628"/>
    </source>
</evidence>
<dbReference type="GO" id="GO:0003677">
    <property type="term" value="F:DNA binding"/>
    <property type="evidence" value="ECO:0007669"/>
    <property type="project" value="InterPro"/>
</dbReference>
<dbReference type="Gene3D" id="1.10.260.40">
    <property type="entry name" value="lambda repressor-like DNA-binding domains"/>
    <property type="match status" value="1"/>
</dbReference>
<accession>A0A543J828</accession>
<keyword evidence="4" id="KW-1185">Reference proteome</keyword>
<dbReference type="AlphaFoldDB" id="A0A543J828"/>
<comment type="caution">
    <text evidence="3">The sequence shown here is derived from an EMBL/GenBank/DDBJ whole genome shotgun (WGS) entry which is preliminary data.</text>
</comment>
<dbReference type="InterPro" id="IPR001387">
    <property type="entry name" value="Cro/C1-type_HTH"/>
</dbReference>